<dbReference type="EMBL" id="BAABKC010000044">
    <property type="protein sequence ID" value="GAA5057354.1"/>
    <property type="molecule type" value="Genomic_DNA"/>
</dbReference>
<feature type="transmembrane region" description="Helical" evidence="2">
    <location>
        <begin position="43"/>
        <end position="65"/>
    </location>
</feature>
<evidence type="ECO:0000256" key="1">
    <source>
        <dbReference type="SAM" id="MobiDB-lite"/>
    </source>
</evidence>
<feature type="region of interest" description="Disordered" evidence="1">
    <location>
        <begin position="1"/>
        <end position="32"/>
    </location>
</feature>
<gene>
    <name evidence="3" type="ORF">GCM10023336_31150</name>
</gene>
<evidence type="ECO:0000256" key="2">
    <source>
        <dbReference type="SAM" id="Phobius"/>
    </source>
</evidence>
<evidence type="ECO:0000313" key="3">
    <source>
        <dbReference type="EMBL" id="GAA5057354.1"/>
    </source>
</evidence>
<organism evidence="3 4">
    <name type="scientific">Streptomyces similanensis</name>
    <dbReference type="NCBI Taxonomy" id="1274988"/>
    <lineage>
        <taxon>Bacteria</taxon>
        <taxon>Bacillati</taxon>
        <taxon>Actinomycetota</taxon>
        <taxon>Actinomycetes</taxon>
        <taxon>Kitasatosporales</taxon>
        <taxon>Streptomycetaceae</taxon>
        <taxon>Streptomyces</taxon>
    </lineage>
</organism>
<accession>A0ABP9KJG5</accession>
<sequence>MREIRQREETDPMSAPSDRRPPPDAAHRSAGGGNRPWYRVERVLVGCGLGLLPWMVVLAGGLPAVDVTGRWHVVWIGLDTLECLGLIATGLLAERGHRLYPLTATATGTLLVVDAWFDTMTAASGAERVSAVAMALGAELPLAVVCVVLAAKGLARLMPALPAVPVSPVVPQEPSSPGSAAWLRVLHLPENPSSSAR</sequence>
<protein>
    <submittedName>
        <fullName evidence="3">Uncharacterized protein</fullName>
    </submittedName>
</protein>
<dbReference type="Proteomes" id="UP001500124">
    <property type="component" value="Unassembled WGS sequence"/>
</dbReference>
<comment type="caution">
    <text evidence="3">The sequence shown here is derived from an EMBL/GenBank/DDBJ whole genome shotgun (WGS) entry which is preliminary data.</text>
</comment>
<feature type="compositionally biased region" description="Basic and acidic residues" evidence="1">
    <location>
        <begin position="1"/>
        <end position="10"/>
    </location>
</feature>
<keyword evidence="2" id="KW-0812">Transmembrane</keyword>
<feature type="compositionally biased region" description="Basic and acidic residues" evidence="1">
    <location>
        <begin position="17"/>
        <end position="27"/>
    </location>
</feature>
<keyword evidence="2" id="KW-1133">Transmembrane helix</keyword>
<proteinExistence type="predicted"/>
<keyword evidence="4" id="KW-1185">Reference proteome</keyword>
<feature type="transmembrane region" description="Helical" evidence="2">
    <location>
        <begin position="129"/>
        <end position="151"/>
    </location>
</feature>
<evidence type="ECO:0000313" key="4">
    <source>
        <dbReference type="Proteomes" id="UP001500124"/>
    </source>
</evidence>
<keyword evidence="2" id="KW-0472">Membrane</keyword>
<reference evidence="4" key="1">
    <citation type="journal article" date="2019" name="Int. J. Syst. Evol. Microbiol.">
        <title>The Global Catalogue of Microorganisms (GCM) 10K type strain sequencing project: providing services to taxonomists for standard genome sequencing and annotation.</title>
        <authorList>
            <consortium name="The Broad Institute Genomics Platform"/>
            <consortium name="The Broad Institute Genome Sequencing Center for Infectious Disease"/>
            <person name="Wu L."/>
            <person name="Ma J."/>
        </authorList>
    </citation>
    <scope>NUCLEOTIDE SEQUENCE [LARGE SCALE GENOMIC DNA]</scope>
    <source>
        <strain evidence="4">JCM 18410</strain>
    </source>
</reference>
<feature type="transmembrane region" description="Helical" evidence="2">
    <location>
        <begin position="71"/>
        <end position="92"/>
    </location>
</feature>
<name>A0ABP9KJG5_9ACTN</name>